<dbReference type="Proteomes" id="UP001611580">
    <property type="component" value="Unassembled WGS sequence"/>
</dbReference>
<dbReference type="InterPro" id="IPR008979">
    <property type="entry name" value="Galactose-bd-like_sf"/>
</dbReference>
<evidence type="ECO:0000313" key="6">
    <source>
        <dbReference type="EMBL" id="MFI2486906.1"/>
    </source>
</evidence>
<dbReference type="SUPFAM" id="SSF75005">
    <property type="entry name" value="Arabinanase/levansucrase/invertase"/>
    <property type="match status" value="1"/>
</dbReference>
<keyword evidence="7" id="KW-1185">Reference proteome</keyword>
<proteinExistence type="inferred from homology"/>
<dbReference type="SUPFAM" id="SSF49785">
    <property type="entry name" value="Galactose-binding domain-like"/>
    <property type="match status" value="2"/>
</dbReference>
<dbReference type="InterPro" id="IPR023296">
    <property type="entry name" value="Glyco_hydro_beta-prop_sf"/>
</dbReference>
<dbReference type="PANTHER" id="PTHR22925:SF3">
    <property type="entry name" value="GLYCOSYL HYDROLASE FAMILY PROTEIN 43"/>
    <property type="match status" value="1"/>
</dbReference>
<gene>
    <name evidence="6" type="ORF">ACH47X_08350</name>
</gene>
<dbReference type="Gene3D" id="2.60.120.260">
    <property type="entry name" value="Galactose-binding domain-like"/>
    <property type="match status" value="2"/>
</dbReference>
<reference evidence="6 7" key="1">
    <citation type="submission" date="2024-10" db="EMBL/GenBank/DDBJ databases">
        <title>The Natural Products Discovery Center: Release of the First 8490 Sequenced Strains for Exploring Actinobacteria Biosynthetic Diversity.</title>
        <authorList>
            <person name="Kalkreuter E."/>
            <person name="Kautsar S.A."/>
            <person name="Yang D."/>
            <person name="Bader C.D."/>
            <person name="Teijaro C.N."/>
            <person name="Fluegel L."/>
            <person name="Davis C.M."/>
            <person name="Simpson J.R."/>
            <person name="Lauterbach L."/>
            <person name="Steele A.D."/>
            <person name="Gui C."/>
            <person name="Meng S."/>
            <person name="Li G."/>
            <person name="Viehrig K."/>
            <person name="Ye F."/>
            <person name="Su P."/>
            <person name="Kiefer A.F."/>
            <person name="Nichols A."/>
            <person name="Cepeda A.J."/>
            <person name="Yan W."/>
            <person name="Fan B."/>
            <person name="Jiang Y."/>
            <person name="Adhikari A."/>
            <person name="Zheng C.-J."/>
            <person name="Schuster L."/>
            <person name="Cowan T.M."/>
            <person name="Smanski M.J."/>
            <person name="Chevrette M.G."/>
            <person name="De Carvalho L.P.S."/>
            <person name="Shen B."/>
        </authorList>
    </citation>
    <scope>NUCLEOTIDE SEQUENCE [LARGE SCALE GENOMIC DNA]</scope>
    <source>
        <strain evidence="6 7">NPDC019481</strain>
    </source>
</reference>
<protein>
    <submittedName>
        <fullName evidence="6">Discoidin domain-containing protein</fullName>
    </submittedName>
</protein>
<evidence type="ECO:0000256" key="2">
    <source>
        <dbReference type="ARBA" id="ARBA00022801"/>
    </source>
</evidence>
<evidence type="ECO:0000313" key="7">
    <source>
        <dbReference type="Proteomes" id="UP001611580"/>
    </source>
</evidence>
<dbReference type="InterPro" id="IPR000421">
    <property type="entry name" value="FA58C"/>
</dbReference>
<dbReference type="CDD" id="cd18825">
    <property type="entry name" value="GH43_CtGH43-like"/>
    <property type="match status" value="1"/>
</dbReference>
<dbReference type="InterPro" id="IPR006710">
    <property type="entry name" value="Glyco_hydro_43"/>
</dbReference>
<evidence type="ECO:0000256" key="3">
    <source>
        <dbReference type="ARBA" id="ARBA00023295"/>
    </source>
</evidence>
<evidence type="ECO:0000256" key="1">
    <source>
        <dbReference type="ARBA" id="ARBA00009865"/>
    </source>
</evidence>
<dbReference type="PANTHER" id="PTHR22925">
    <property type="entry name" value="GLYCOSYL HYDROLASE 43 FAMILY MEMBER"/>
    <property type="match status" value="1"/>
</dbReference>
<keyword evidence="2" id="KW-0378">Hydrolase</keyword>
<dbReference type="Pfam" id="PF04616">
    <property type="entry name" value="Glyco_hydro_43"/>
    <property type="match status" value="1"/>
</dbReference>
<dbReference type="Pfam" id="PF00754">
    <property type="entry name" value="F5_F8_type_C"/>
    <property type="match status" value="1"/>
</dbReference>
<name>A0ABW7XHV6_9MICO</name>
<evidence type="ECO:0000256" key="4">
    <source>
        <dbReference type="SAM" id="MobiDB-lite"/>
    </source>
</evidence>
<organism evidence="6 7">
    <name type="scientific">Promicromonospora kroppenstedtii</name>
    <dbReference type="NCBI Taxonomy" id="440482"/>
    <lineage>
        <taxon>Bacteria</taxon>
        <taxon>Bacillati</taxon>
        <taxon>Actinomycetota</taxon>
        <taxon>Actinomycetes</taxon>
        <taxon>Micrococcales</taxon>
        <taxon>Promicromonosporaceae</taxon>
        <taxon>Promicromonospora</taxon>
    </lineage>
</organism>
<comment type="similarity">
    <text evidence="1">Belongs to the glycosyl hydrolase 43 family.</text>
</comment>
<dbReference type="EMBL" id="JBIRYI010000004">
    <property type="protein sequence ID" value="MFI2486906.1"/>
    <property type="molecule type" value="Genomic_DNA"/>
</dbReference>
<feature type="domain" description="F5/8 type C" evidence="5">
    <location>
        <begin position="772"/>
        <end position="883"/>
    </location>
</feature>
<evidence type="ECO:0000259" key="5">
    <source>
        <dbReference type="Pfam" id="PF00754"/>
    </source>
</evidence>
<feature type="region of interest" description="Disordered" evidence="4">
    <location>
        <begin position="1"/>
        <end position="32"/>
    </location>
</feature>
<feature type="compositionally biased region" description="Low complexity" evidence="4">
    <location>
        <begin position="16"/>
        <end position="32"/>
    </location>
</feature>
<comment type="caution">
    <text evidence="6">The sequence shown here is derived from an EMBL/GenBank/DDBJ whole genome shotgun (WGS) entry which is preliminary data.</text>
</comment>
<sequence length="987" mass="104215">MKETDMGHRRAPRSNRTAPSARTAARPAAARPAATRAAPLGAALAVALAAAVAVPAAQAVAADAAPAAPVEAGTAAAAYSAYPPILDPGSGAADYFTPSWLDDGGNHIQAHGGQVVSVSAEELGVDAGSVVEGEEAGQTVYYWYGEDRSNGYYGSPGVHAYKSYDTRNWTDEGVVLRSVSNAAELESDYFDALYDTVDDAGEPRADRIAELDYHLNTNDAADYTTIFERPKVLYNGATKQWVLWWHSDGQTTPGGSMYARSMAGVAVSDSPTGPFKMTGVYRMPNRTNYQACISAAVPGQARDMTVFQDADGTAYIVYSSEENRTLYIAELDADYTNVTHTTDVDMADAGQYSEDGRFPYLFADGTAAAPVRGEDFQIVKECGVLEAPALFQHGGTYYTVASGATGWAPNPQTYYTADNILGSWIRGVEAGDQHENVAYNAIPEGGDGLLAVGDTRRTTFGSQSTNVLDLGGGRFVYMGDRWNAGAANSNYVWLPVTIGENGRAEMRNPATEDPARWADGWDESYWDDKGTGTEIWRVTDDGVPDQVAPGEDFGATLPDAVPVEVGGATSDVPVTWSATSFETRGTQTITGTLAAGDGFTAGRTFTRTIEVHEDGVANLAPGASVAASSRASLAPTVVDGNVKGKGWDDWTSSGYPRNSWLSFTWPLAQDLDQVVVHTYKDGSGATWPSTVAAEYLDASGAWTTTDVRVDLAQDAASAAPVATLDVSDLPRTNALRVRLTTATNTWQSISEVQVWGADDVVDLCRAEGTTVSASFHQTEWETMPAANACDGNAATSWSTWSGSAGRDEVTFTVEPAEARAVDRVGFTTTEGTIATVDVEYRDAQGTWHPTTAQDVAPAATGAPTSVEFEPVWASAVRLTFATPGSYLKIPALGVGARVSAVAPEVEARCVARDKAQVVTTVRNLGDRSADFEVRTPFGTRVVRDVAPGRTGQAVVSTREAALDAGTVRVSARGEAALTAGYPASACG</sequence>
<dbReference type="Gene3D" id="2.115.10.20">
    <property type="entry name" value="Glycosyl hydrolase domain, family 43"/>
    <property type="match status" value="1"/>
</dbReference>
<dbReference type="RefSeq" id="WP_397403221.1">
    <property type="nucleotide sequence ID" value="NZ_JBIRYI010000004.1"/>
</dbReference>
<keyword evidence="3" id="KW-0326">Glycosidase</keyword>
<accession>A0ABW7XHV6</accession>